<comment type="caution">
    <text evidence="4">The sequence shown here is derived from an EMBL/GenBank/DDBJ whole genome shotgun (WGS) entry which is preliminary data.</text>
</comment>
<evidence type="ECO:0000313" key="5">
    <source>
        <dbReference type="Proteomes" id="UP001558652"/>
    </source>
</evidence>
<dbReference type="InterPro" id="IPR003654">
    <property type="entry name" value="OAR_dom"/>
</dbReference>
<evidence type="ECO:0000259" key="3">
    <source>
        <dbReference type="PROSITE" id="PS50803"/>
    </source>
</evidence>
<evidence type="ECO:0000313" key="4">
    <source>
        <dbReference type="EMBL" id="KAL1115696.1"/>
    </source>
</evidence>
<dbReference type="Proteomes" id="UP001558652">
    <property type="component" value="Unassembled WGS sequence"/>
</dbReference>
<keyword evidence="5" id="KW-1185">Reference proteome</keyword>
<dbReference type="Pfam" id="PF03826">
    <property type="entry name" value="OAR"/>
    <property type="match status" value="1"/>
</dbReference>
<dbReference type="GO" id="GO:0005634">
    <property type="term" value="C:nucleus"/>
    <property type="evidence" value="ECO:0007669"/>
    <property type="project" value="UniProtKB-SubCell"/>
</dbReference>
<feature type="region of interest" description="Disordered" evidence="2">
    <location>
        <begin position="94"/>
        <end position="120"/>
    </location>
</feature>
<feature type="compositionally biased region" description="Low complexity" evidence="2">
    <location>
        <begin position="106"/>
        <end position="120"/>
    </location>
</feature>
<accession>A0ABD0XWQ6</accession>
<name>A0ABD0XWQ6_9HEMI</name>
<evidence type="ECO:0000256" key="2">
    <source>
        <dbReference type="SAM" id="MobiDB-lite"/>
    </source>
</evidence>
<comment type="subcellular location">
    <subcellularLocation>
        <location evidence="1">Nucleus</location>
    </subcellularLocation>
</comment>
<sequence>RNPALFFPSHLASQFPPPLFPGLKGLPGLCPCCPSTSSTDQRSSSVAELRRKAQEHSAALLHSLQHSFQQHHALSHLPPVLQLPALTSLHQALVTSRKPLLQPETSPQGAPPASSSPEHQ</sequence>
<feature type="domain" description="OAR" evidence="3">
    <location>
        <begin position="44"/>
        <end position="57"/>
    </location>
</feature>
<reference evidence="4 5" key="1">
    <citation type="submission" date="2024-07" db="EMBL/GenBank/DDBJ databases">
        <title>Chromosome-level genome assembly of the water stick insect Ranatra chinensis (Heteroptera: Nepidae).</title>
        <authorList>
            <person name="Liu X."/>
        </authorList>
    </citation>
    <scope>NUCLEOTIDE SEQUENCE [LARGE SCALE GENOMIC DNA]</scope>
    <source>
        <strain evidence="4">Cailab_2021Rc</strain>
        <tissue evidence="4">Muscle</tissue>
    </source>
</reference>
<proteinExistence type="predicted"/>
<dbReference type="EMBL" id="JBFDAA010000019">
    <property type="protein sequence ID" value="KAL1115696.1"/>
    <property type="molecule type" value="Genomic_DNA"/>
</dbReference>
<evidence type="ECO:0000256" key="1">
    <source>
        <dbReference type="ARBA" id="ARBA00004123"/>
    </source>
</evidence>
<organism evidence="4 5">
    <name type="scientific">Ranatra chinensis</name>
    <dbReference type="NCBI Taxonomy" id="642074"/>
    <lineage>
        <taxon>Eukaryota</taxon>
        <taxon>Metazoa</taxon>
        <taxon>Ecdysozoa</taxon>
        <taxon>Arthropoda</taxon>
        <taxon>Hexapoda</taxon>
        <taxon>Insecta</taxon>
        <taxon>Pterygota</taxon>
        <taxon>Neoptera</taxon>
        <taxon>Paraneoptera</taxon>
        <taxon>Hemiptera</taxon>
        <taxon>Heteroptera</taxon>
        <taxon>Panheteroptera</taxon>
        <taxon>Nepomorpha</taxon>
        <taxon>Nepidae</taxon>
        <taxon>Ranatrinae</taxon>
        <taxon>Ranatra</taxon>
    </lineage>
</organism>
<protein>
    <recommendedName>
        <fullName evidence="3">OAR domain-containing protein</fullName>
    </recommendedName>
</protein>
<feature type="non-terminal residue" evidence="4">
    <location>
        <position position="1"/>
    </location>
</feature>
<gene>
    <name evidence="4" type="ORF">AAG570_005986</name>
</gene>
<dbReference type="AlphaFoldDB" id="A0ABD0XWQ6"/>
<dbReference type="PROSITE" id="PS50803">
    <property type="entry name" value="OAR"/>
    <property type="match status" value="1"/>
</dbReference>